<protein>
    <submittedName>
        <fullName evidence="2">Uncharacterized protein</fullName>
    </submittedName>
</protein>
<dbReference type="Proteomes" id="UP000245464">
    <property type="component" value="Chromosome 3"/>
</dbReference>
<reference evidence="2" key="1">
    <citation type="journal article" date="2018" name="BMC Genomics">
        <title>Comparative genomics of the wheat fungal pathogen Pyrenophora tritici-repentis reveals chromosomal variations and genome plasticity.</title>
        <authorList>
            <person name="Moolhuijzen P."/>
            <person name="See P.T."/>
            <person name="Hane J.K."/>
            <person name="Shi G."/>
            <person name="Liu Z."/>
            <person name="Oliver R.P."/>
            <person name="Moffat C.S."/>
        </authorList>
    </citation>
    <scope>NUCLEOTIDE SEQUENCE [LARGE SCALE GENOMIC DNA]</scope>
    <source>
        <strain evidence="2">M4</strain>
    </source>
</reference>
<evidence type="ECO:0000313" key="3">
    <source>
        <dbReference type="Proteomes" id="UP000245464"/>
    </source>
</evidence>
<feature type="compositionally biased region" description="Acidic residues" evidence="1">
    <location>
        <begin position="220"/>
        <end position="229"/>
    </location>
</feature>
<sequence>MDKLPQELINCIVWFAERYPGQEKRRPAIGQSFRPNCNGLGLAKTDLGESWLGVKGDELESLQSIVTGNRRKHLAWISFTADLPAYSEEAYAHKESRLEQDANNEAFKKSICSLFTVLQTWEDSGVQNALRLDILTAVSPTDSWEVDDVQIAIGDWRDILSDCWKDSRLRLVQSDNLPTLSNVQHLTIENGGRRFAPSVAPGLALSLPELKTVDWEFQDCEDDSNDESDRDSLDSDYAPEWVSATSPQARAEARAEFANKLSVTQLRSLNSAAITFYYRTPSD</sequence>
<dbReference type="RefSeq" id="XP_065963360.1">
    <property type="nucleotide sequence ID" value="XM_066106422.1"/>
</dbReference>
<evidence type="ECO:0000256" key="1">
    <source>
        <dbReference type="SAM" id="MobiDB-lite"/>
    </source>
</evidence>
<feature type="region of interest" description="Disordered" evidence="1">
    <location>
        <begin position="220"/>
        <end position="249"/>
    </location>
</feature>
<comment type="caution">
    <text evidence="2">The sequence shown here is derived from an EMBL/GenBank/DDBJ whole genome shotgun (WGS) entry which is preliminary data.</text>
</comment>
<name>A0A317A9N4_9PLEO</name>
<proteinExistence type="predicted"/>
<evidence type="ECO:0000313" key="2">
    <source>
        <dbReference type="EMBL" id="KAF7573114.1"/>
    </source>
</evidence>
<dbReference type="EMBL" id="NQIK02000003">
    <property type="protein sequence ID" value="KAF7573114.1"/>
    <property type="molecule type" value="Genomic_DNA"/>
</dbReference>
<dbReference type="AlphaFoldDB" id="A0A317A9N4"/>
<organism evidence="2 3">
    <name type="scientific">Pyrenophora tritici-repentis</name>
    <dbReference type="NCBI Taxonomy" id="45151"/>
    <lineage>
        <taxon>Eukaryota</taxon>
        <taxon>Fungi</taxon>
        <taxon>Dikarya</taxon>
        <taxon>Ascomycota</taxon>
        <taxon>Pezizomycotina</taxon>
        <taxon>Dothideomycetes</taxon>
        <taxon>Pleosporomycetidae</taxon>
        <taxon>Pleosporales</taxon>
        <taxon>Pleosporineae</taxon>
        <taxon>Pleosporaceae</taxon>
        <taxon>Pyrenophora</taxon>
    </lineage>
</organism>
<gene>
    <name evidence="2" type="ORF">PtrM4_080190</name>
</gene>
<accession>A0A317A9N4</accession>
<dbReference type="KEGG" id="ptrr:90955960"/>
<dbReference type="GeneID" id="90955960"/>